<comment type="caution">
    <text evidence="2">The sequence shown here is derived from an EMBL/GenBank/DDBJ whole genome shotgun (WGS) entry which is preliminary data.</text>
</comment>
<dbReference type="Proteomes" id="UP000355283">
    <property type="component" value="Unassembled WGS sequence"/>
</dbReference>
<gene>
    <name evidence="2" type="ORF">NSK_003187</name>
</gene>
<sequence>MKTFGALLVLMALFGLSSAFMPKAPVHKVAAAPVVARGRAMKMMEDSTYWEGKAPSSAVLGPFLAKVPSGVLGPASLVALMVGAYCVHESNIFNILTVDSINPAYVLGSFLTPISWGMHVAAWIQKQNGK</sequence>
<evidence type="ECO:0000313" key="3">
    <source>
        <dbReference type="Proteomes" id="UP000355283"/>
    </source>
</evidence>
<name>A0A4D9DAY0_9STRA</name>
<protein>
    <submittedName>
        <fullName evidence="2">Uncharacterized protein</fullName>
    </submittedName>
</protein>
<evidence type="ECO:0000313" key="2">
    <source>
        <dbReference type="EMBL" id="TFJ85679.1"/>
    </source>
</evidence>
<evidence type="ECO:0000256" key="1">
    <source>
        <dbReference type="SAM" id="SignalP"/>
    </source>
</evidence>
<dbReference type="OrthoDB" id="5007at2759"/>
<keyword evidence="3" id="KW-1185">Reference proteome</keyword>
<feature type="signal peptide" evidence="1">
    <location>
        <begin position="1"/>
        <end position="19"/>
    </location>
</feature>
<accession>A0A4D9DAY0</accession>
<organism evidence="2 3">
    <name type="scientific">Nannochloropsis salina CCMP1776</name>
    <dbReference type="NCBI Taxonomy" id="1027361"/>
    <lineage>
        <taxon>Eukaryota</taxon>
        <taxon>Sar</taxon>
        <taxon>Stramenopiles</taxon>
        <taxon>Ochrophyta</taxon>
        <taxon>Eustigmatophyceae</taxon>
        <taxon>Eustigmatales</taxon>
        <taxon>Monodopsidaceae</taxon>
        <taxon>Microchloropsis</taxon>
        <taxon>Microchloropsis salina</taxon>
    </lineage>
</organism>
<keyword evidence="1" id="KW-0732">Signal</keyword>
<reference evidence="2 3" key="1">
    <citation type="submission" date="2019-01" db="EMBL/GenBank/DDBJ databases">
        <title>Nuclear Genome Assembly of the Microalgal Biofuel strain Nannochloropsis salina CCMP1776.</title>
        <authorList>
            <person name="Hovde B."/>
        </authorList>
    </citation>
    <scope>NUCLEOTIDE SEQUENCE [LARGE SCALE GENOMIC DNA]</scope>
    <source>
        <strain evidence="2 3">CCMP1776</strain>
    </source>
</reference>
<dbReference type="EMBL" id="SDOX01000011">
    <property type="protein sequence ID" value="TFJ85679.1"/>
    <property type="molecule type" value="Genomic_DNA"/>
</dbReference>
<proteinExistence type="predicted"/>
<feature type="chain" id="PRO_5020020972" evidence="1">
    <location>
        <begin position="20"/>
        <end position="130"/>
    </location>
</feature>
<dbReference type="AlphaFoldDB" id="A0A4D9DAY0"/>